<protein>
    <submittedName>
        <fullName evidence="1">Uncharacterized protein</fullName>
    </submittedName>
</protein>
<gene>
    <name evidence="1" type="ORF">QF035_008840</name>
</gene>
<name>A0ABU0T622_9ACTN</name>
<dbReference type="RefSeq" id="WP_307527277.1">
    <property type="nucleotide sequence ID" value="NZ_JAUSZI010000002.1"/>
</dbReference>
<reference evidence="1 2" key="1">
    <citation type="submission" date="2023-07" db="EMBL/GenBank/DDBJ databases">
        <title>Comparative genomics of wheat-associated soil bacteria to identify genetic determinants of phenazine resistance.</title>
        <authorList>
            <person name="Mouncey N."/>
        </authorList>
    </citation>
    <scope>NUCLEOTIDE SEQUENCE [LARGE SCALE GENOMIC DNA]</scope>
    <source>
        <strain evidence="1 2">V2I4</strain>
    </source>
</reference>
<evidence type="ECO:0000313" key="1">
    <source>
        <dbReference type="EMBL" id="MDQ1031258.1"/>
    </source>
</evidence>
<sequence length="226" mass="26025">MRTEVQGWKLVQARRSEWRGKYDGVFLGERDGEWVAGRMFTGTSMRDGFGDNGEWWYATYYDLPTEHEAYRALRAVREYIRLAKEAADCWDYIFDQRAGEAVDQHWANRVPLEGVADMSSHWVHPGQTGDIREGTYMLPAAEAKYDLLKLMRKAYTVHEAFRDPTQCKTGSQLHTASQTAIEAAGPVRLSVAGDGFDLSYHGRYNDTDERWLRILRNPHPDRKMGN</sequence>
<keyword evidence="2" id="KW-1185">Reference proteome</keyword>
<accession>A0ABU0T622</accession>
<dbReference type="Proteomes" id="UP001230328">
    <property type="component" value="Unassembled WGS sequence"/>
</dbReference>
<dbReference type="EMBL" id="JAUSZI010000002">
    <property type="protein sequence ID" value="MDQ1031258.1"/>
    <property type="molecule type" value="Genomic_DNA"/>
</dbReference>
<comment type="caution">
    <text evidence="1">The sequence shown here is derived from an EMBL/GenBank/DDBJ whole genome shotgun (WGS) entry which is preliminary data.</text>
</comment>
<organism evidence="1 2">
    <name type="scientific">Streptomyces umbrinus</name>
    <dbReference type="NCBI Taxonomy" id="67370"/>
    <lineage>
        <taxon>Bacteria</taxon>
        <taxon>Bacillati</taxon>
        <taxon>Actinomycetota</taxon>
        <taxon>Actinomycetes</taxon>
        <taxon>Kitasatosporales</taxon>
        <taxon>Streptomycetaceae</taxon>
        <taxon>Streptomyces</taxon>
        <taxon>Streptomyces phaeochromogenes group</taxon>
    </lineage>
</organism>
<proteinExistence type="predicted"/>
<evidence type="ECO:0000313" key="2">
    <source>
        <dbReference type="Proteomes" id="UP001230328"/>
    </source>
</evidence>